<accession>A0A4Y2AS51</accession>
<reference evidence="2 3" key="1">
    <citation type="journal article" date="2019" name="Sci. Rep.">
        <title>Orb-weaving spider Araneus ventricosus genome elucidates the spidroin gene catalogue.</title>
        <authorList>
            <person name="Kono N."/>
            <person name="Nakamura H."/>
            <person name="Ohtoshi R."/>
            <person name="Moran D.A.P."/>
            <person name="Shinohara A."/>
            <person name="Yoshida Y."/>
            <person name="Fujiwara M."/>
            <person name="Mori M."/>
            <person name="Tomita M."/>
            <person name="Arakawa K."/>
        </authorList>
    </citation>
    <scope>NUCLEOTIDE SEQUENCE [LARGE SCALE GENOMIC DNA]</scope>
</reference>
<dbReference type="InterPro" id="IPR036397">
    <property type="entry name" value="RNaseH_sf"/>
</dbReference>
<dbReference type="SUPFAM" id="SSF56672">
    <property type="entry name" value="DNA/RNA polymerases"/>
    <property type="match status" value="1"/>
</dbReference>
<dbReference type="SUPFAM" id="SSF53098">
    <property type="entry name" value="Ribonuclease H-like"/>
    <property type="match status" value="1"/>
</dbReference>
<evidence type="ECO:0000259" key="1">
    <source>
        <dbReference type="PROSITE" id="PS50994"/>
    </source>
</evidence>
<dbReference type="PANTHER" id="PTHR47331">
    <property type="entry name" value="PHD-TYPE DOMAIN-CONTAINING PROTEIN"/>
    <property type="match status" value="1"/>
</dbReference>
<dbReference type="Gene3D" id="1.10.340.70">
    <property type="match status" value="1"/>
</dbReference>
<evidence type="ECO:0000313" key="3">
    <source>
        <dbReference type="Proteomes" id="UP000499080"/>
    </source>
</evidence>
<dbReference type="OrthoDB" id="6435112at2759"/>
<dbReference type="Pfam" id="PF05380">
    <property type="entry name" value="Peptidase_A17"/>
    <property type="match status" value="1"/>
</dbReference>
<proteinExistence type="predicted"/>
<gene>
    <name evidence="2" type="ORF">AVEN_50541_1</name>
</gene>
<keyword evidence="3" id="KW-1185">Reference proteome</keyword>
<evidence type="ECO:0000313" key="2">
    <source>
        <dbReference type="EMBL" id="GBL81956.1"/>
    </source>
</evidence>
<dbReference type="AlphaFoldDB" id="A0A4Y2AS51"/>
<dbReference type="InterPro" id="IPR041588">
    <property type="entry name" value="Integrase_H2C2"/>
</dbReference>
<feature type="domain" description="Integrase catalytic" evidence="1">
    <location>
        <begin position="629"/>
        <end position="816"/>
    </location>
</feature>
<comment type="caution">
    <text evidence="2">The sequence shown here is derived from an EMBL/GenBank/DDBJ whole genome shotgun (WGS) entry which is preliminary data.</text>
</comment>
<dbReference type="EMBL" id="BGPR01000027">
    <property type="protein sequence ID" value="GBL81956.1"/>
    <property type="molecule type" value="Genomic_DNA"/>
</dbReference>
<name>A0A4Y2AS51_ARAVE</name>
<dbReference type="Gene3D" id="3.30.420.10">
    <property type="entry name" value="Ribonuclease H-like superfamily/Ribonuclease H"/>
    <property type="match status" value="1"/>
</dbReference>
<dbReference type="InterPro" id="IPR043502">
    <property type="entry name" value="DNA/RNA_pol_sf"/>
</dbReference>
<dbReference type="GO" id="GO:0071897">
    <property type="term" value="P:DNA biosynthetic process"/>
    <property type="evidence" value="ECO:0007669"/>
    <property type="project" value="UniProtKB-ARBA"/>
</dbReference>
<dbReference type="Proteomes" id="UP000499080">
    <property type="component" value="Unassembled WGS sequence"/>
</dbReference>
<dbReference type="GO" id="GO:0042575">
    <property type="term" value="C:DNA polymerase complex"/>
    <property type="evidence" value="ECO:0007669"/>
    <property type="project" value="UniProtKB-ARBA"/>
</dbReference>
<dbReference type="InterPro" id="IPR008042">
    <property type="entry name" value="Retrotrans_Pao"/>
</dbReference>
<dbReference type="GO" id="GO:0015074">
    <property type="term" value="P:DNA integration"/>
    <property type="evidence" value="ECO:0007669"/>
    <property type="project" value="InterPro"/>
</dbReference>
<dbReference type="InterPro" id="IPR001584">
    <property type="entry name" value="Integrase_cat-core"/>
</dbReference>
<sequence length="826" mass="94730">MPYRSVVRKDKSTTQVRLVFNCSSSKRGDLSINDYLEQGPNLNPSLLDVLLKFRIFKVVFCGDIEKAFLMIGIAEDDRRYLRFLWNTNDKGKEYVVLQMNRVLFGSRCSPFLLRATIRYHVRKYLERYPDCVDMLDNALYADGLCYGAETVQEALSLSAGAVSILKDAGLHLRKLCTNSRELQSLWIKNGLSNEVGFEQNCKLKVLGLVWNLDEDCVGVDVTPLLNSLESMGNTKRSVLSTVARVFDPLGFISPFVVRVKKLVQEIWERGVDWDSKLPDDLRIQWEKWCCETGCLSEVRINRCYFSNWDRDAGGIEMHIFCDSSQVAYGAVAYFRWETTSGEVGVHFVMAKSRLALLKKLSLPRLELMGALVGAKLWKHLSVVFKSLVKRVVMWTDSEICLHWIKSSATEWKQFVSNRVVEIQDCVVPDRWFHCPGLENPADRLTRGVSAVSLKSDDLWWSGPRWLKSPRYDWPQQKFRVPDELLRVTAYVLRFLGKLGDRSRQTGPLVAAEISEAEEFWVKIWSLAPYLQEGLLCVKGRLEQSELTQKEKHPILLPRSKYKDLLILHEHNRGFHLGVIDTLSRLRERFWIPKGRQSVKSILKSCLVCRKYRAKPARQQTGQLPKDRVVACPPFTTVGTDFTGAITVKTTGGALQKVYIVLFTCAVTRAVHLEVVSNMSVKSFIMSLRRFLARRGCVKVFYSDNAKTFRSSCEILKGFNSIIRQPELKSFITSEGISWKFIPERSPWWGGFWELLMRSIKEPLRKTLGRALLTLEELSTILTEIESVINNRPITYDSDELDEPRALTPSHFLLSGHRNPGFIPEYF</sequence>
<dbReference type="Pfam" id="PF17921">
    <property type="entry name" value="Integrase_H2C2"/>
    <property type="match status" value="1"/>
</dbReference>
<organism evidence="2 3">
    <name type="scientific">Araneus ventricosus</name>
    <name type="common">Orbweaver spider</name>
    <name type="synonym">Epeira ventricosa</name>
    <dbReference type="NCBI Taxonomy" id="182803"/>
    <lineage>
        <taxon>Eukaryota</taxon>
        <taxon>Metazoa</taxon>
        <taxon>Ecdysozoa</taxon>
        <taxon>Arthropoda</taxon>
        <taxon>Chelicerata</taxon>
        <taxon>Arachnida</taxon>
        <taxon>Araneae</taxon>
        <taxon>Araneomorphae</taxon>
        <taxon>Entelegynae</taxon>
        <taxon>Araneoidea</taxon>
        <taxon>Araneidae</taxon>
        <taxon>Araneus</taxon>
    </lineage>
</organism>
<protein>
    <recommendedName>
        <fullName evidence="1">Integrase catalytic domain-containing protein</fullName>
    </recommendedName>
</protein>
<dbReference type="InterPro" id="IPR012337">
    <property type="entry name" value="RNaseH-like_sf"/>
</dbReference>
<dbReference type="PROSITE" id="PS50994">
    <property type="entry name" value="INTEGRASE"/>
    <property type="match status" value="1"/>
</dbReference>
<dbReference type="GO" id="GO:0003676">
    <property type="term" value="F:nucleic acid binding"/>
    <property type="evidence" value="ECO:0007669"/>
    <property type="project" value="InterPro"/>
</dbReference>